<dbReference type="Gene3D" id="3.30.470.20">
    <property type="entry name" value="ATP-grasp fold, B domain"/>
    <property type="match status" value="1"/>
</dbReference>
<dbReference type="Proteomes" id="UP000050863">
    <property type="component" value="Unassembled WGS sequence"/>
</dbReference>
<dbReference type="RefSeq" id="WP_057840114.1">
    <property type="nucleotide sequence ID" value="NZ_LLXZ01000209.1"/>
</dbReference>
<dbReference type="SUPFAM" id="SSF56059">
    <property type="entry name" value="Glutathione synthetase ATP-binding domain-like"/>
    <property type="match status" value="1"/>
</dbReference>
<gene>
    <name evidence="3" type="ORF">CQ12_40030</name>
</gene>
<name>A0A0R3KPL6_9BRAD</name>
<keyword evidence="4" id="KW-1185">Reference proteome</keyword>
<keyword evidence="1" id="KW-0547">Nucleotide-binding</keyword>
<keyword evidence="1" id="KW-0067">ATP-binding</keyword>
<sequence>MEPRIGIITYGDDPHGYLIKKKIEEQHGVWCCLIPSDELVLRGRLEWSSDSEAPALLPTIEGQTVDVRTLNTLWYRRTTVKQTLPEETDAAYELSIFRSTERVLEGILLNAFQGHWVSHPLATHLAENKLLQLHAAKRAGLRIPATLVSQDPVHIRRFCAAHPGAIIKPVATPRGVELASTAIVSQELLDNEEVLALAASIYQECIPGTRHLRISVVGERCDGALIEAEALDWRFDLNVPFSPYPLDRHLEQRLRDTLHELGLVMGIFDVKLTDDDEPVFLEVNPQGQFLFVEALCDLPLADIFAAFLVDQATQDVRSRQR</sequence>
<dbReference type="PROSITE" id="PS50975">
    <property type="entry name" value="ATP_GRASP"/>
    <property type="match status" value="1"/>
</dbReference>
<dbReference type="GO" id="GO:0018169">
    <property type="term" value="F:ribosomal S6-glutamic acid ligase activity"/>
    <property type="evidence" value="ECO:0007669"/>
    <property type="project" value="TreeGrafter"/>
</dbReference>
<dbReference type="GO" id="GO:0046872">
    <property type="term" value="F:metal ion binding"/>
    <property type="evidence" value="ECO:0007669"/>
    <property type="project" value="InterPro"/>
</dbReference>
<dbReference type="GO" id="GO:0005524">
    <property type="term" value="F:ATP binding"/>
    <property type="evidence" value="ECO:0007669"/>
    <property type="project" value="UniProtKB-UniRule"/>
</dbReference>
<accession>A0A0R3KPL6</accession>
<dbReference type="InterPro" id="IPR011761">
    <property type="entry name" value="ATP-grasp"/>
</dbReference>
<dbReference type="GO" id="GO:0009432">
    <property type="term" value="P:SOS response"/>
    <property type="evidence" value="ECO:0007669"/>
    <property type="project" value="TreeGrafter"/>
</dbReference>
<dbReference type="InterPro" id="IPR048936">
    <property type="entry name" value="MvdD-like_ATPgrasp"/>
</dbReference>
<dbReference type="AlphaFoldDB" id="A0A0R3KPL6"/>
<dbReference type="EMBL" id="LLXZ01000209">
    <property type="protein sequence ID" value="KRQ95326.1"/>
    <property type="molecule type" value="Genomic_DNA"/>
</dbReference>
<dbReference type="PANTHER" id="PTHR21621:SF0">
    <property type="entry name" value="BETA-CITRYLGLUTAMATE SYNTHASE B-RELATED"/>
    <property type="match status" value="1"/>
</dbReference>
<proteinExistence type="predicted"/>
<dbReference type="OrthoDB" id="583309at2"/>
<organism evidence="3 4">
    <name type="scientific">Bradyrhizobium jicamae</name>
    <dbReference type="NCBI Taxonomy" id="280332"/>
    <lineage>
        <taxon>Bacteria</taxon>
        <taxon>Pseudomonadati</taxon>
        <taxon>Pseudomonadota</taxon>
        <taxon>Alphaproteobacteria</taxon>
        <taxon>Hyphomicrobiales</taxon>
        <taxon>Nitrobacteraceae</taxon>
        <taxon>Bradyrhizobium</taxon>
    </lineage>
</organism>
<protein>
    <recommendedName>
        <fullName evidence="2">ATP-grasp domain-containing protein</fullName>
    </recommendedName>
</protein>
<dbReference type="STRING" id="280332.CQ12_40030"/>
<evidence type="ECO:0000259" key="2">
    <source>
        <dbReference type="PROSITE" id="PS50975"/>
    </source>
</evidence>
<reference evidence="3 4" key="1">
    <citation type="submission" date="2014-03" db="EMBL/GenBank/DDBJ databases">
        <title>Bradyrhizobium valentinum sp. nov., isolated from effective nodules of Lupinus mariae-josephae, a lupine endemic of basic-lime soils in Eastern Spain.</title>
        <authorList>
            <person name="Duran D."/>
            <person name="Rey L."/>
            <person name="Navarro A."/>
            <person name="Busquets A."/>
            <person name="Imperial J."/>
            <person name="Ruiz-Argueso T."/>
        </authorList>
    </citation>
    <scope>NUCLEOTIDE SEQUENCE [LARGE SCALE GENOMIC DNA]</scope>
    <source>
        <strain evidence="3 4">PAC68</strain>
    </source>
</reference>
<dbReference type="GO" id="GO:0005737">
    <property type="term" value="C:cytoplasm"/>
    <property type="evidence" value="ECO:0007669"/>
    <property type="project" value="TreeGrafter"/>
</dbReference>
<feature type="domain" description="ATP-grasp" evidence="2">
    <location>
        <begin position="133"/>
        <end position="309"/>
    </location>
</feature>
<evidence type="ECO:0000313" key="4">
    <source>
        <dbReference type="Proteomes" id="UP000050863"/>
    </source>
</evidence>
<evidence type="ECO:0000256" key="1">
    <source>
        <dbReference type="PROSITE-ProRule" id="PRU00409"/>
    </source>
</evidence>
<evidence type="ECO:0000313" key="3">
    <source>
        <dbReference type="EMBL" id="KRQ95326.1"/>
    </source>
</evidence>
<dbReference type="Pfam" id="PF21068">
    <property type="entry name" value="ATPgraspMvdD"/>
    <property type="match status" value="1"/>
</dbReference>
<comment type="caution">
    <text evidence="3">The sequence shown here is derived from an EMBL/GenBank/DDBJ whole genome shotgun (WGS) entry which is preliminary data.</text>
</comment>
<dbReference type="PANTHER" id="PTHR21621">
    <property type="entry name" value="RIBOSOMAL PROTEIN S6 MODIFICATION PROTEIN"/>
    <property type="match status" value="1"/>
</dbReference>